<comment type="catalytic activity">
    <reaction evidence="12">
        <text>5-amino-6-(5-phospho-D-ribitylamino)uracil + NADP(+) = 5-amino-6-(5-phospho-D-ribosylamino)uracil + NADPH + H(+)</text>
        <dbReference type="Rhea" id="RHEA:17845"/>
        <dbReference type="ChEBI" id="CHEBI:15378"/>
        <dbReference type="ChEBI" id="CHEBI:57783"/>
        <dbReference type="ChEBI" id="CHEBI:58349"/>
        <dbReference type="ChEBI" id="CHEBI:58421"/>
        <dbReference type="ChEBI" id="CHEBI:58453"/>
        <dbReference type="EC" id="1.1.1.193"/>
    </reaction>
</comment>
<dbReference type="Gene3D" id="3.40.140.10">
    <property type="entry name" value="Cytidine Deaminase, domain 2"/>
    <property type="match status" value="1"/>
</dbReference>
<protein>
    <recommendedName>
        <fullName evidence="12">Riboflavin biosynthesis protein RibD</fullName>
    </recommendedName>
    <domain>
        <recommendedName>
            <fullName evidence="12">Diaminohydroxyphosphoribosylaminopyrimidine deaminase</fullName>
            <shortName evidence="12">DRAP deaminase</shortName>
            <ecNumber evidence="12">3.5.4.26</ecNumber>
        </recommendedName>
        <alternativeName>
            <fullName evidence="12">Riboflavin-specific deaminase</fullName>
        </alternativeName>
    </domain>
    <domain>
        <recommendedName>
            <fullName evidence="12">5-amino-6-(5-phosphoribosylamino)uracil reductase</fullName>
            <ecNumber evidence="12">1.1.1.193</ecNumber>
        </recommendedName>
        <alternativeName>
            <fullName evidence="12">HTP reductase</fullName>
        </alternativeName>
    </domain>
</protein>
<evidence type="ECO:0000313" key="14">
    <source>
        <dbReference type="EMBL" id="MFC0252719.1"/>
    </source>
</evidence>
<dbReference type="PANTHER" id="PTHR38011:SF7">
    <property type="entry name" value="2,5-DIAMINO-6-RIBOSYLAMINO-4(3H)-PYRIMIDINONE 5'-PHOSPHATE REDUCTASE"/>
    <property type="match status" value="1"/>
</dbReference>
<dbReference type="PANTHER" id="PTHR38011">
    <property type="entry name" value="DIHYDROFOLATE REDUCTASE FAMILY PROTEIN (AFU_ORTHOLOGUE AFUA_8G06820)"/>
    <property type="match status" value="1"/>
</dbReference>
<keyword evidence="15" id="KW-1185">Reference proteome</keyword>
<dbReference type="InterPro" id="IPR002125">
    <property type="entry name" value="CMP_dCMP_dom"/>
</dbReference>
<keyword evidence="8 12" id="KW-0862">Zinc</keyword>
<evidence type="ECO:0000259" key="13">
    <source>
        <dbReference type="PROSITE" id="PS51747"/>
    </source>
</evidence>
<comment type="pathway">
    <text evidence="3 12">Cofactor biosynthesis; riboflavin biosynthesis; 5-amino-6-(D-ribitylamino)uracil from GTP: step 3/4.</text>
</comment>
<dbReference type="SUPFAM" id="SSF53927">
    <property type="entry name" value="Cytidine deaminase-like"/>
    <property type="match status" value="1"/>
</dbReference>
<comment type="similarity">
    <text evidence="5 12">In the C-terminal section; belongs to the HTP reductase family.</text>
</comment>
<evidence type="ECO:0000256" key="9">
    <source>
        <dbReference type="ARBA" id="ARBA00022857"/>
    </source>
</evidence>
<comment type="similarity">
    <text evidence="4 12">In the N-terminal section; belongs to the cytidine and deoxycytidylate deaminase family.</text>
</comment>
<keyword evidence="9 12" id="KW-0521">NADP</keyword>
<dbReference type="InterPro" id="IPR011549">
    <property type="entry name" value="RibD_C"/>
</dbReference>
<gene>
    <name evidence="14" type="primary">ribD</name>
    <name evidence="14" type="ORF">ACFFJK_12545</name>
</gene>
<dbReference type="SUPFAM" id="SSF53597">
    <property type="entry name" value="Dihydrofolate reductase-like"/>
    <property type="match status" value="1"/>
</dbReference>
<evidence type="ECO:0000256" key="3">
    <source>
        <dbReference type="ARBA" id="ARBA00004910"/>
    </source>
</evidence>
<comment type="cofactor">
    <cofactor evidence="12">
        <name>Zn(2+)</name>
        <dbReference type="ChEBI" id="CHEBI:29105"/>
    </cofactor>
    <text evidence="12">Binds 1 zinc ion.</text>
</comment>
<keyword evidence="10 12" id="KW-0560">Oxidoreductase</keyword>
<dbReference type="EC" id="3.5.4.26" evidence="12"/>
<dbReference type="EC" id="1.1.1.193" evidence="12"/>
<dbReference type="PROSITE" id="PS00903">
    <property type="entry name" value="CYT_DCMP_DEAMINASES_1"/>
    <property type="match status" value="1"/>
</dbReference>
<organism evidence="14 15">
    <name type="scientific">Massilia consociata</name>
    <dbReference type="NCBI Taxonomy" id="760117"/>
    <lineage>
        <taxon>Bacteria</taxon>
        <taxon>Pseudomonadati</taxon>
        <taxon>Pseudomonadota</taxon>
        <taxon>Betaproteobacteria</taxon>
        <taxon>Burkholderiales</taxon>
        <taxon>Oxalobacteraceae</taxon>
        <taxon>Telluria group</taxon>
        <taxon>Massilia</taxon>
    </lineage>
</organism>
<dbReference type="InterPro" id="IPR050765">
    <property type="entry name" value="Riboflavin_Biosynth_HTPR"/>
</dbReference>
<dbReference type="Pfam" id="PF01872">
    <property type="entry name" value="RibD_C"/>
    <property type="match status" value="1"/>
</dbReference>
<keyword evidence="11" id="KW-0511">Multifunctional enzyme</keyword>
<dbReference type="InterPro" id="IPR004794">
    <property type="entry name" value="Eubact_RibD"/>
</dbReference>
<dbReference type="Gene3D" id="3.40.430.10">
    <property type="entry name" value="Dihydrofolate Reductase, subunit A"/>
    <property type="match status" value="1"/>
</dbReference>
<proteinExistence type="inferred from homology"/>
<dbReference type="NCBIfam" id="TIGR00326">
    <property type="entry name" value="eubact_ribD"/>
    <property type="match status" value="1"/>
</dbReference>
<evidence type="ECO:0000256" key="6">
    <source>
        <dbReference type="ARBA" id="ARBA00022619"/>
    </source>
</evidence>
<comment type="pathway">
    <text evidence="2 12">Cofactor biosynthesis; riboflavin biosynthesis; 5-amino-6-(D-ribitylamino)uracil from GTP: step 2/4.</text>
</comment>
<dbReference type="InterPro" id="IPR002734">
    <property type="entry name" value="RibDG_C"/>
</dbReference>
<evidence type="ECO:0000256" key="4">
    <source>
        <dbReference type="ARBA" id="ARBA00005259"/>
    </source>
</evidence>
<dbReference type="InterPro" id="IPR016193">
    <property type="entry name" value="Cytidine_deaminase-like"/>
</dbReference>
<keyword evidence="7 12" id="KW-0479">Metal-binding</keyword>
<evidence type="ECO:0000313" key="15">
    <source>
        <dbReference type="Proteomes" id="UP001589773"/>
    </source>
</evidence>
<dbReference type="PIRSF" id="PIRSF006769">
    <property type="entry name" value="RibD"/>
    <property type="match status" value="1"/>
</dbReference>
<dbReference type="EMBL" id="JBHLWP010000011">
    <property type="protein sequence ID" value="MFC0252719.1"/>
    <property type="molecule type" value="Genomic_DNA"/>
</dbReference>
<comment type="caution">
    <text evidence="14">The sequence shown here is derived from an EMBL/GenBank/DDBJ whole genome shotgun (WGS) entry which is preliminary data.</text>
</comment>
<dbReference type="GO" id="GO:0008703">
    <property type="term" value="F:5-amino-6-(5-phosphoribosylamino)uracil reductase activity"/>
    <property type="evidence" value="ECO:0007669"/>
    <property type="project" value="UniProtKB-EC"/>
</dbReference>
<evidence type="ECO:0000256" key="2">
    <source>
        <dbReference type="ARBA" id="ARBA00004882"/>
    </source>
</evidence>
<reference evidence="14 15" key="1">
    <citation type="submission" date="2024-09" db="EMBL/GenBank/DDBJ databases">
        <authorList>
            <person name="Sun Q."/>
            <person name="Mori K."/>
        </authorList>
    </citation>
    <scope>NUCLEOTIDE SEQUENCE [LARGE SCALE GENOMIC DNA]</scope>
    <source>
        <strain evidence="14 15">CCM 7792</strain>
    </source>
</reference>
<comment type="function">
    <text evidence="1 12">Converts 2,5-diamino-6-(ribosylamino)-4(3h)-pyrimidinone 5'-phosphate into 5-amino-6-(ribosylamino)-2,4(1h,3h)-pyrimidinedione 5'-phosphate.</text>
</comment>
<dbReference type="Pfam" id="PF00383">
    <property type="entry name" value="dCMP_cyt_deam_1"/>
    <property type="match status" value="1"/>
</dbReference>
<dbReference type="InterPro" id="IPR024072">
    <property type="entry name" value="DHFR-like_dom_sf"/>
</dbReference>
<dbReference type="RefSeq" id="WP_379679527.1">
    <property type="nucleotide sequence ID" value="NZ_JBHLWP010000011.1"/>
</dbReference>
<evidence type="ECO:0000256" key="11">
    <source>
        <dbReference type="ARBA" id="ARBA00023268"/>
    </source>
</evidence>
<evidence type="ECO:0000256" key="7">
    <source>
        <dbReference type="ARBA" id="ARBA00022723"/>
    </source>
</evidence>
<dbReference type="GO" id="GO:0008835">
    <property type="term" value="F:diaminohydroxyphosphoribosylaminopyrimidine deaminase activity"/>
    <property type="evidence" value="ECO:0007669"/>
    <property type="project" value="UniProtKB-EC"/>
</dbReference>
<keyword evidence="6 12" id="KW-0686">Riboflavin biosynthesis</keyword>
<evidence type="ECO:0000256" key="10">
    <source>
        <dbReference type="ARBA" id="ARBA00023002"/>
    </source>
</evidence>
<sequence>MAQSNRGTDLANDRAAIHNDTEGMALALQWAAKGMYSTAPNPRIGCVIVRDGVVIGAGHTQPAGQAHAEIQALRDAQARGNEVRGATAYVTLEPCSHYGRTPPCSNALVQAGLGRVVAAMTDPNPLVAGRGLAQLEAAGIAVSSGVLADQAHELNIGFFSRMRRALPWVRLKVAASLDGATALDNGESQWITGPDARADGHAWRARAQAILTGIGTVKADDPQLNVRGIDTPMQPRRVIVDSRLEIAPGARILQGEPCWIVAAVEMPEKAAALRAAGHELIHLPNPKGKVDLPALMRELGRREINEVHVEAGSKLNASMLREGCVDELLVYLAPSLVGPGQGMFDLPPLARLADKRRLRFHDVARVGDDIRILARFTGPEANTDINTEE</sequence>
<evidence type="ECO:0000256" key="12">
    <source>
        <dbReference type="PIRNR" id="PIRNR006769"/>
    </source>
</evidence>
<dbReference type="PROSITE" id="PS51747">
    <property type="entry name" value="CYT_DCMP_DEAMINASES_2"/>
    <property type="match status" value="1"/>
</dbReference>
<dbReference type="CDD" id="cd01284">
    <property type="entry name" value="Riboflavin_deaminase-reductase"/>
    <property type="match status" value="1"/>
</dbReference>
<evidence type="ECO:0000256" key="5">
    <source>
        <dbReference type="ARBA" id="ARBA00007417"/>
    </source>
</evidence>
<evidence type="ECO:0000256" key="1">
    <source>
        <dbReference type="ARBA" id="ARBA00002151"/>
    </source>
</evidence>
<keyword evidence="12 14" id="KW-0378">Hydrolase</keyword>
<accession>A0ABV6FHB2</accession>
<dbReference type="InterPro" id="IPR016192">
    <property type="entry name" value="APOBEC/CMP_deaminase_Zn-bd"/>
</dbReference>
<comment type="catalytic activity">
    <reaction evidence="12">
        <text>2,5-diamino-6-hydroxy-4-(5-phosphoribosylamino)-pyrimidine + H2O + H(+) = 5-amino-6-(5-phospho-D-ribosylamino)uracil + NH4(+)</text>
        <dbReference type="Rhea" id="RHEA:21868"/>
        <dbReference type="ChEBI" id="CHEBI:15377"/>
        <dbReference type="ChEBI" id="CHEBI:15378"/>
        <dbReference type="ChEBI" id="CHEBI:28938"/>
        <dbReference type="ChEBI" id="CHEBI:58453"/>
        <dbReference type="ChEBI" id="CHEBI:58614"/>
        <dbReference type="EC" id="3.5.4.26"/>
    </reaction>
</comment>
<name>A0ABV6FHB2_9BURK</name>
<feature type="domain" description="CMP/dCMP-type deaminase" evidence="13">
    <location>
        <begin position="16"/>
        <end position="143"/>
    </location>
</feature>
<dbReference type="Proteomes" id="UP001589773">
    <property type="component" value="Unassembled WGS sequence"/>
</dbReference>
<evidence type="ECO:0000256" key="8">
    <source>
        <dbReference type="ARBA" id="ARBA00022833"/>
    </source>
</evidence>
<dbReference type="NCBIfam" id="TIGR00227">
    <property type="entry name" value="ribD_Cterm"/>
    <property type="match status" value="1"/>
</dbReference>